<keyword evidence="5 8" id="KW-1133">Transmembrane helix</keyword>
<dbReference type="Pfam" id="PF07690">
    <property type="entry name" value="MFS_1"/>
    <property type="match status" value="1"/>
</dbReference>
<feature type="transmembrane region" description="Helical" evidence="8">
    <location>
        <begin position="153"/>
        <end position="172"/>
    </location>
</feature>
<dbReference type="Proteomes" id="UP001165270">
    <property type="component" value="Unassembled WGS sequence"/>
</dbReference>
<protein>
    <submittedName>
        <fullName evidence="10">MFS transporter</fullName>
    </submittedName>
</protein>
<organism evidence="10 11">
    <name type="scientific">Streptomyces spinosisporus</name>
    <dbReference type="NCBI Taxonomy" id="2927582"/>
    <lineage>
        <taxon>Bacteria</taxon>
        <taxon>Bacillati</taxon>
        <taxon>Actinomycetota</taxon>
        <taxon>Actinomycetes</taxon>
        <taxon>Kitasatosporales</taxon>
        <taxon>Streptomycetaceae</taxon>
        <taxon>Streptomyces</taxon>
    </lineage>
</organism>
<feature type="transmembrane region" description="Helical" evidence="8">
    <location>
        <begin position="25"/>
        <end position="47"/>
    </location>
</feature>
<feature type="transmembrane region" description="Helical" evidence="8">
    <location>
        <begin position="67"/>
        <end position="86"/>
    </location>
</feature>
<evidence type="ECO:0000256" key="4">
    <source>
        <dbReference type="ARBA" id="ARBA00022692"/>
    </source>
</evidence>
<feature type="transmembrane region" description="Helical" evidence="8">
    <location>
        <begin position="243"/>
        <end position="261"/>
    </location>
</feature>
<feature type="transmembrane region" description="Helical" evidence="8">
    <location>
        <begin position="124"/>
        <end position="141"/>
    </location>
</feature>
<keyword evidence="4 8" id="KW-0812">Transmembrane</keyword>
<dbReference type="PRINTS" id="PR01036">
    <property type="entry name" value="TCRTETB"/>
</dbReference>
<evidence type="ECO:0000256" key="5">
    <source>
        <dbReference type="ARBA" id="ARBA00022989"/>
    </source>
</evidence>
<evidence type="ECO:0000313" key="11">
    <source>
        <dbReference type="Proteomes" id="UP001165270"/>
    </source>
</evidence>
<comment type="caution">
    <text evidence="10">The sequence shown here is derived from an EMBL/GenBank/DDBJ whole genome shotgun (WGS) entry which is preliminary data.</text>
</comment>
<keyword evidence="6 8" id="KW-0472">Membrane</keyword>
<evidence type="ECO:0000313" key="10">
    <source>
        <dbReference type="EMBL" id="MCI3242269.1"/>
    </source>
</evidence>
<dbReference type="PROSITE" id="PS50850">
    <property type="entry name" value="MFS"/>
    <property type="match status" value="1"/>
</dbReference>
<name>A0ABS9XJK4_9ACTN</name>
<evidence type="ECO:0000256" key="7">
    <source>
        <dbReference type="ARBA" id="ARBA00023251"/>
    </source>
</evidence>
<evidence type="ECO:0000256" key="6">
    <source>
        <dbReference type="ARBA" id="ARBA00023136"/>
    </source>
</evidence>
<evidence type="ECO:0000256" key="2">
    <source>
        <dbReference type="ARBA" id="ARBA00022448"/>
    </source>
</evidence>
<evidence type="ECO:0000256" key="3">
    <source>
        <dbReference type="ARBA" id="ARBA00022475"/>
    </source>
</evidence>
<proteinExistence type="predicted"/>
<evidence type="ECO:0000256" key="8">
    <source>
        <dbReference type="SAM" id="Phobius"/>
    </source>
</evidence>
<feature type="transmembrane region" description="Helical" evidence="8">
    <location>
        <begin position="443"/>
        <end position="465"/>
    </location>
</feature>
<dbReference type="InterPro" id="IPR036259">
    <property type="entry name" value="MFS_trans_sf"/>
</dbReference>
<evidence type="ECO:0000256" key="1">
    <source>
        <dbReference type="ARBA" id="ARBA00004651"/>
    </source>
</evidence>
<feature type="transmembrane region" description="Helical" evidence="8">
    <location>
        <begin position="377"/>
        <end position="401"/>
    </location>
</feature>
<keyword evidence="11" id="KW-1185">Reference proteome</keyword>
<dbReference type="Gene3D" id="1.20.1250.20">
    <property type="entry name" value="MFS general substrate transporter like domains"/>
    <property type="match status" value="1"/>
</dbReference>
<dbReference type="Gene3D" id="1.20.1720.10">
    <property type="entry name" value="Multidrug resistance protein D"/>
    <property type="match status" value="1"/>
</dbReference>
<feature type="transmembrane region" description="Helical" evidence="8">
    <location>
        <begin position="282"/>
        <end position="306"/>
    </location>
</feature>
<sequence>MTGSPATLLRRAVGPARHEGSPRTVLLVMCTGYFLVLLDVTVVNVALPGIGADLGTDVGGLQWVVDGYALALAALMLTSGTAGDLYGHRRVVLWGLAVFGAGSLVCGLAPGVGVLVAARVVQGVGAALLLPGTLAIISRAFPDDAGRARAIGVWAGIGSLALPAGPLLGGALVDGLGWRAIFLVNVPIVLVALVWAAAIVRESGRERARRLDVPGVLLAGLLLSATTYAFIEGGRAGAGAPQVLAAVALAVLAVPALAVVERRRGDAAMLPVALLRRPVFDAANVVAGIMNLGTLGTLFVLMLFLQSVQHRSALLAGAVVIPLFAPLAVIAPFGGRITSRIGSRLPAAAGLLMAVVGLALLALAAPHSSYLVLLPAFLLWGTGMGFLTPAVVAAAISSVPAERAGLASAMNNTARQTGGAIGIAVAGAVAGQPSGGAQFIRGFHAVALGAAGLYALGAVLALVMLPGELFPGGER</sequence>
<keyword evidence="7" id="KW-0046">Antibiotic resistance</keyword>
<keyword evidence="3" id="KW-1003">Cell membrane</keyword>
<feature type="transmembrane region" description="Helical" evidence="8">
    <location>
        <begin position="178"/>
        <end position="199"/>
    </location>
</feature>
<evidence type="ECO:0000259" key="9">
    <source>
        <dbReference type="PROSITE" id="PS50850"/>
    </source>
</evidence>
<comment type="subcellular location">
    <subcellularLocation>
        <location evidence="1">Cell membrane</location>
        <topology evidence="1">Multi-pass membrane protein</topology>
    </subcellularLocation>
</comment>
<accession>A0ABS9XJK4</accession>
<feature type="domain" description="Major facilitator superfamily (MFS) profile" evidence="9">
    <location>
        <begin position="25"/>
        <end position="469"/>
    </location>
</feature>
<dbReference type="InterPro" id="IPR020846">
    <property type="entry name" value="MFS_dom"/>
</dbReference>
<dbReference type="SUPFAM" id="SSF103473">
    <property type="entry name" value="MFS general substrate transporter"/>
    <property type="match status" value="1"/>
</dbReference>
<feature type="transmembrane region" description="Helical" evidence="8">
    <location>
        <begin position="413"/>
        <end position="431"/>
    </location>
</feature>
<dbReference type="EMBL" id="JALDAX010000007">
    <property type="protein sequence ID" value="MCI3242269.1"/>
    <property type="molecule type" value="Genomic_DNA"/>
</dbReference>
<dbReference type="PANTHER" id="PTHR42718">
    <property type="entry name" value="MAJOR FACILITATOR SUPERFAMILY MULTIDRUG TRANSPORTER MFSC"/>
    <property type="match status" value="1"/>
</dbReference>
<dbReference type="RefSeq" id="WP_242710809.1">
    <property type="nucleotide sequence ID" value="NZ_JALDAX010000007.1"/>
</dbReference>
<reference evidence="10" key="1">
    <citation type="submission" date="2022-03" db="EMBL/GenBank/DDBJ databases">
        <title>Streptomyces 7R015 and 7R016 isolated from Barleria lupulina in Thailand.</title>
        <authorList>
            <person name="Kanchanasin P."/>
            <person name="Phongsopitanun W."/>
            <person name="Tanasupawat S."/>
        </authorList>
    </citation>
    <scope>NUCLEOTIDE SEQUENCE</scope>
    <source>
        <strain evidence="10">7R016</strain>
    </source>
</reference>
<feature type="transmembrane region" description="Helical" evidence="8">
    <location>
        <begin position="345"/>
        <end position="365"/>
    </location>
</feature>
<dbReference type="NCBIfam" id="TIGR00711">
    <property type="entry name" value="efflux_EmrB"/>
    <property type="match status" value="1"/>
</dbReference>
<dbReference type="CDD" id="cd17321">
    <property type="entry name" value="MFS_MMR_MDR_like"/>
    <property type="match status" value="1"/>
</dbReference>
<gene>
    <name evidence="10" type="ORF">MQN93_21330</name>
</gene>
<dbReference type="InterPro" id="IPR004638">
    <property type="entry name" value="EmrB-like"/>
</dbReference>
<dbReference type="PANTHER" id="PTHR42718:SF42">
    <property type="entry name" value="EXPORT PROTEIN"/>
    <property type="match status" value="1"/>
</dbReference>
<keyword evidence="2" id="KW-0813">Transport</keyword>
<feature type="transmembrane region" description="Helical" evidence="8">
    <location>
        <begin position="312"/>
        <end position="333"/>
    </location>
</feature>
<feature type="transmembrane region" description="Helical" evidence="8">
    <location>
        <begin position="93"/>
        <end position="118"/>
    </location>
</feature>
<dbReference type="InterPro" id="IPR011701">
    <property type="entry name" value="MFS"/>
</dbReference>
<feature type="transmembrane region" description="Helical" evidence="8">
    <location>
        <begin position="211"/>
        <end position="231"/>
    </location>
</feature>